<feature type="domain" description="RNB" evidence="2">
    <location>
        <begin position="148"/>
        <end position="216"/>
    </location>
</feature>
<dbReference type="SUPFAM" id="SSF50249">
    <property type="entry name" value="Nucleic acid-binding proteins"/>
    <property type="match status" value="1"/>
</dbReference>
<dbReference type="EMBL" id="CP111020">
    <property type="protein sequence ID" value="WAR14583.1"/>
    <property type="molecule type" value="Genomic_DNA"/>
</dbReference>
<evidence type="ECO:0000313" key="3">
    <source>
        <dbReference type="EMBL" id="WAR14583.1"/>
    </source>
</evidence>
<keyword evidence="4" id="KW-1185">Reference proteome</keyword>
<dbReference type="InterPro" id="IPR050180">
    <property type="entry name" value="RNR_Ribonuclease"/>
</dbReference>
<dbReference type="Proteomes" id="UP001164746">
    <property type="component" value="Chromosome 9"/>
</dbReference>
<feature type="compositionally biased region" description="Polar residues" evidence="1">
    <location>
        <begin position="80"/>
        <end position="92"/>
    </location>
</feature>
<evidence type="ECO:0000259" key="2">
    <source>
        <dbReference type="Pfam" id="PF00773"/>
    </source>
</evidence>
<feature type="region of interest" description="Disordered" evidence="1">
    <location>
        <begin position="1"/>
        <end position="107"/>
    </location>
</feature>
<feature type="compositionally biased region" description="Basic and acidic residues" evidence="1">
    <location>
        <begin position="1"/>
        <end position="10"/>
    </location>
</feature>
<proteinExistence type="predicted"/>
<dbReference type="InterPro" id="IPR001900">
    <property type="entry name" value="RNase_II/R"/>
</dbReference>
<accession>A0ABY7EXA6</accession>
<name>A0ABY7EXA6_MYAAR</name>
<dbReference type="InterPro" id="IPR012340">
    <property type="entry name" value="NA-bd_OB-fold"/>
</dbReference>
<reference evidence="3" key="1">
    <citation type="submission" date="2022-11" db="EMBL/GenBank/DDBJ databases">
        <title>Centuries of genome instability and evolution in soft-shell clam transmissible cancer (bioRxiv).</title>
        <authorList>
            <person name="Hart S.F.M."/>
            <person name="Yonemitsu M.A."/>
            <person name="Giersch R.M."/>
            <person name="Beal B.F."/>
            <person name="Arriagada G."/>
            <person name="Davis B.W."/>
            <person name="Ostrander E.A."/>
            <person name="Goff S.P."/>
            <person name="Metzger M.J."/>
        </authorList>
    </citation>
    <scope>NUCLEOTIDE SEQUENCE</scope>
    <source>
        <strain evidence="3">MELC-2E11</strain>
        <tissue evidence="3">Siphon/mantle</tissue>
    </source>
</reference>
<evidence type="ECO:0000256" key="1">
    <source>
        <dbReference type="SAM" id="MobiDB-lite"/>
    </source>
</evidence>
<evidence type="ECO:0000313" key="4">
    <source>
        <dbReference type="Proteomes" id="UP001164746"/>
    </source>
</evidence>
<protein>
    <submittedName>
        <fullName evidence="3">DI3L2-like protein</fullName>
    </submittedName>
</protein>
<feature type="compositionally biased region" description="Acidic residues" evidence="1">
    <location>
        <begin position="37"/>
        <end position="46"/>
    </location>
</feature>
<feature type="non-terminal residue" evidence="3">
    <location>
        <position position="1"/>
    </location>
</feature>
<feature type="compositionally biased region" description="Basic and acidic residues" evidence="1">
    <location>
        <begin position="93"/>
        <end position="107"/>
    </location>
</feature>
<feature type="compositionally biased region" description="Polar residues" evidence="1">
    <location>
        <begin position="62"/>
        <end position="71"/>
    </location>
</feature>
<organism evidence="3 4">
    <name type="scientific">Mya arenaria</name>
    <name type="common">Soft-shell clam</name>
    <dbReference type="NCBI Taxonomy" id="6604"/>
    <lineage>
        <taxon>Eukaryota</taxon>
        <taxon>Metazoa</taxon>
        <taxon>Spiralia</taxon>
        <taxon>Lophotrochozoa</taxon>
        <taxon>Mollusca</taxon>
        <taxon>Bivalvia</taxon>
        <taxon>Autobranchia</taxon>
        <taxon>Heteroconchia</taxon>
        <taxon>Euheterodonta</taxon>
        <taxon>Imparidentia</taxon>
        <taxon>Neoheterodontei</taxon>
        <taxon>Myida</taxon>
        <taxon>Myoidea</taxon>
        <taxon>Myidae</taxon>
        <taxon>Mya</taxon>
    </lineage>
</organism>
<dbReference type="Pfam" id="PF00773">
    <property type="entry name" value="RNB"/>
    <property type="match status" value="1"/>
</dbReference>
<gene>
    <name evidence="3" type="ORF">MAR_004688</name>
</gene>
<dbReference type="PANTHER" id="PTHR23355:SF9">
    <property type="entry name" value="DIS3-LIKE EXONUCLEASE 2"/>
    <property type="match status" value="1"/>
</dbReference>
<dbReference type="PANTHER" id="PTHR23355">
    <property type="entry name" value="RIBONUCLEASE"/>
    <property type="match status" value="1"/>
</dbReference>
<sequence length="216" mass="23855">MASGNKESHESQIAFIKGYSPGKMSEYEKSQKTVQDSVDEVTSEADEFIKIADNPEVGANRPDTSSQTVENSDQKLKIGTGSNSATGNTASKTPEKERNSKEDKSKEGNLLQSYRYKSLNDVVAIVEALKCLPQNLPWSIPEEEFEEREDFRDCCVFTIDPATARDLDDALSCEDLGNGRYKVGVHIADVSYFVEEGTVLDNIAGLRSTSVYLVHK</sequence>